<sequence>MSLTPQKLCVYYSWLNSVNGTYSVAGAVNVFKDYDQLVIGAGIEEPTHGDYANTVAILGDPLMANTEVFGYIDATLPLNTIQEKIDKIYNLPNISGIFVDQMGFDYGVSREKQREIVWCIHEKGDNTLKVFANAWNCDDLFSPAVNPTHNPNGLPTRLGANDLYLAESFAVINGTYDDADSDANNIKDWQDKAAKMVAYRTTFGTKMTAIATNGNGAFDQAKADYSYYASVLNGFDSWGYGEDLYSAVSAQLPMRSRKIFYGDRFDSAVTITGNVYERRTNVGIHLNTTAHSVDILLA</sequence>
<proteinExistence type="predicted"/>
<protein>
    <submittedName>
        <fullName evidence="1">Uncharacterized protein</fullName>
    </submittedName>
</protein>
<evidence type="ECO:0000313" key="1">
    <source>
        <dbReference type="EMBL" id="ARF11611.1"/>
    </source>
</evidence>
<organism evidence="1">
    <name type="scientific">Klosneuvirus KNV1</name>
    <dbReference type="NCBI Taxonomy" id="1977640"/>
    <lineage>
        <taxon>Viruses</taxon>
        <taxon>Varidnaviria</taxon>
        <taxon>Bamfordvirae</taxon>
        <taxon>Nucleocytoviricota</taxon>
        <taxon>Megaviricetes</taxon>
        <taxon>Imitervirales</taxon>
        <taxon>Mimiviridae</taxon>
        <taxon>Klosneuvirinae</taxon>
        <taxon>Klosneuvirus</taxon>
    </lineage>
</organism>
<name>A0A1V0SIX4_9VIRU</name>
<reference evidence="1" key="1">
    <citation type="journal article" date="2017" name="Science">
        <title>Giant viruses with an expanded complement of translation system components.</title>
        <authorList>
            <person name="Schulz F."/>
            <person name="Yutin N."/>
            <person name="Ivanova N.N."/>
            <person name="Ortega D.R."/>
            <person name="Lee T.K."/>
            <person name="Vierheilig J."/>
            <person name="Daims H."/>
            <person name="Horn M."/>
            <person name="Wagner M."/>
            <person name="Jensen G.J."/>
            <person name="Kyrpides N.C."/>
            <person name="Koonin E.V."/>
            <person name="Woyke T."/>
        </authorList>
    </citation>
    <scope>NUCLEOTIDE SEQUENCE</scope>
    <source>
        <strain evidence="1">KNV1</strain>
    </source>
</reference>
<accession>A0A1V0SIX4</accession>
<gene>
    <name evidence="1" type="ORF">Klosneuvirus_2_47</name>
</gene>
<dbReference type="EMBL" id="KY684109">
    <property type="protein sequence ID" value="ARF11611.1"/>
    <property type="molecule type" value="Genomic_DNA"/>
</dbReference>